<feature type="compositionally biased region" description="Polar residues" evidence="1">
    <location>
        <begin position="1"/>
        <end position="12"/>
    </location>
</feature>
<protein>
    <submittedName>
        <fullName evidence="2">Uncharacterized protein</fullName>
    </submittedName>
</protein>
<evidence type="ECO:0000256" key="1">
    <source>
        <dbReference type="SAM" id="MobiDB-lite"/>
    </source>
</evidence>
<evidence type="ECO:0000313" key="2">
    <source>
        <dbReference type="EMBL" id="KKN97591.1"/>
    </source>
</evidence>
<organism evidence="2">
    <name type="scientific">marine sediment metagenome</name>
    <dbReference type="NCBI Taxonomy" id="412755"/>
    <lineage>
        <taxon>unclassified sequences</taxon>
        <taxon>metagenomes</taxon>
        <taxon>ecological metagenomes</taxon>
    </lineage>
</organism>
<sequence length="58" mass="6503">MNSDQQQTGQNNDPRKPVEPGDGLDSGMEGPFEGEDLKDVDPEKIREKMDEVENDGQR</sequence>
<feature type="region of interest" description="Disordered" evidence="1">
    <location>
        <begin position="1"/>
        <end position="58"/>
    </location>
</feature>
<accession>A0A0F9XEW4</accession>
<dbReference type="EMBL" id="LAZR01000057">
    <property type="protein sequence ID" value="KKN97591.1"/>
    <property type="molecule type" value="Genomic_DNA"/>
</dbReference>
<feature type="compositionally biased region" description="Basic and acidic residues" evidence="1">
    <location>
        <begin position="35"/>
        <end position="58"/>
    </location>
</feature>
<proteinExistence type="predicted"/>
<reference evidence="2" key="1">
    <citation type="journal article" date="2015" name="Nature">
        <title>Complex archaea that bridge the gap between prokaryotes and eukaryotes.</title>
        <authorList>
            <person name="Spang A."/>
            <person name="Saw J.H."/>
            <person name="Jorgensen S.L."/>
            <person name="Zaremba-Niedzwiedzka K."/>
            <person name="Martijn J."/>
            <person name="Lind A.E."/>
            <person name="van Eijk R."/>
            <person name="Schleper C."/>
            <person name="Guy L."/>
            <person name="Ettema T.J."/>
        </authorList>
    </citation>
    <scope>NUCLEOTIDE SEQUENCE</scope>
</reference>
<comment type="caution">
    <text evidence="2">The sequence shown here is derived from an EMBL/GenBank/DDBJ whole genome shotgun (WGS) entry which is preliminary data.</text>
</comment>
<dbReference type="AlphaFoldDB" id="A0A0F9XEW4"/>
<gene>
    <name evidence="2" type="ORF">LCGC14_0157100</name>
</gene>
<name>A0A0F9XEW4_9ZZZZ</name>